<dbReference type="RefSeq" id="WP_068680095.1">
    <property type="nucleotide sequence ID" value="NZ_LYPA01000031.1"/>
</dbReference>
<accession>A0A1A5YQ76</accession>
<dbReference type="InterPro" id="IPR008979">
    <property type="entry name" value="Galactose-bd-like_sf"/>
</dbReference>
<dbReference type="STRING" id="1844972.A7K91_08470"/>
<dbReference type="EMBL" id="LYPA01000031">
    <property type="protein sequence ID" value="OBR67759.1"/>
    <property type="molecule type" value="Genomic_DNA"/>
</dbReference>
<name>A0A1A5YQ76_9BACL</name>
<dbReference type="SUPFAM" id="SSF49785">
    <property type="entry name" value="Galactose-binding domain-like"/>
    <property type="match status" value="1"/>
</dbReference>
<evidence type="ECO:0000313" key="2">
    <source>
        <dbReference type="Proteomes" id="UP000092024"/>
    </source>
</evidence>
<dbReference type="OrthoDB" id="7820733at2"/>
<sequence length="799" mass="88973">MANIGDILTEPERGWTRFGADDNTSRRGAGWQTTNSRLFTGGSVYFTTVIGSYLVFHFRGSRFRLISEFHSQYDSNVELMIDAGPAEYFSINDNKTYQPFSLAYEKTELEDTVHTVTIKMTSGTFMHVDAIDLGVEGEMLPVPVLIGDILSEPQRGWLRVDSEHPYYAYLGTGWSVGTNAAYYGGSRHQSANNTLECTLRFVFKGSKLRLISSYSPGSSSQLEMSIDGHVEPFSLSYANANRVMVYEKRGLADTEHMVEIKKLANGGSNPDFTFDAVDIDEEGYIRCIQGSQLIVPENGWRRFDDTDPGLTYSGPWTTSAVDASNRYGGTFRYSTNPDAALSFTFYGSQLRVIAYRELSASNDVVITIDNQEYRYSNWGSVSAFNNSFEIMGLELGEHVVTISTAISGKQINVDAIDIDEPGYLVSPVNYPATGGELRYSIAEMKIGDFIPCGYRTAAPNTAGMFYRLGSQDKEAELPLDSATVPYGFFYFIKVKEGVLIADRPIQHGVSWLMLNNSLYTHGTKLTAADNPIMTSNIHPYGVASASSTYSKDYEPYMAFDGKDAAYGWLTKSGEKSGWLEYEFPLPVIIQKYSLKAPTTNTTIMPRQWTLEAWDGAKWTVLDARAKRGWLSYEECDYVFGNITAYKKYRIYIEANDGHANFSGIGELRLYKEPARTRIRMLNGGTAFADSQGNPSSSDRGFGIYPVHNEWDLYLGKGAFSKPEYSDGETVWRFSGVDAEWTQDTVRSGVTSLGTGLDTSGNGRTIRGKGAYDNVYWSVAGTYTTQGKIGFRPIVEYEFD</sequence>
<organism evidence="1 2">
    <name type="scientific">Paenibacillus oryzae</name>
    <dbReference type="NCBI Taxonomy" id="1844972"/>
    <lineage>
        <taxon>Bacteria</taxon>
        <taxon>Bacillati</taxon>
        <taxon>Bacillota</taxon>
        <taxon>Bacilli</taxon>
        <taxon>Bacillales</taxon>
        <taxon>Paenibacillaceae</taxon>
        <taxon>Paenibacillus</taxon>
    </lineage>
</organism>
<proteinExistence type="predicted"/>
<dbReference type="Gene3D" id="2.60.120.260">
    <property type="entry name" value="Galactose-binding domain-like"/>
    <property type="match status" value="4"/>
</dbReference>
<dbReference type="Proteomes" id="UP000092024">
    <property type="component" value="Unassembled WGS sequence"/>
</dbReference>
<evidence type="ECO:0008006" key="3">
    <source>
        <dbReference type="Google" id="ProtNLM"/>
    </source>
</evidence>
<reference evidence="1 2" key="1">
    <citation type="submission" date="2016-05" db="EMBL/GenBank/DDBJ databases">
        <title>Paenibacillus oryzae. sp. nov., isolated from the rice root.</title>
        <authorList>
            <person name="Zhang J."/>
            <person name="Zhang X."/>
        </authorList>
    </citation>
    <scope>NUCLEOTIDE SEQUENCE [LARGE SCALE GENOMIC DNA]</scope>
    <source>
        <strain evidence="1 2">1DrF-4</strain>
    </source>
</reference>
<keyword evidence="2" id="KW-1185">Reference proteome</keyword>
<comment type="caution">
    <text evidence="1">The sequence shown here is derived from an EMBL/GenBank/DDBJ whole genome shotgun (WGS) entry which is preliminary data.</text>
</comment>
<evidence type="ECO:0000313" key="1">
    <source>
        <dbReference type="EMBL" id="OBR67759.1"/>
    </source>
</evidence>
<gene>
    <name evidence="1" type="ORF">A7K91_08470</name>
</gene>
<dbReference type="AlphaFoldDB" id="A0A1A5YQ76"/>
<protein>
    <recommendedName>
        <fullName evidence="3">F5/8 type C domain-containing protein</fullName>
    </recommendedName>
</protein>